<organism evidence="1">
    <name type="scientific">marine sediment metagenome</name>
    <dbReference type="NCBI Taxonomy" id="412755"/>
    <lineage>
        <taxon>unclassified sequences</taxon>
        <taxon>metagenomes</taxon>
        <taxon>ecological metagenomes</taxon>
    </lineage>
</organism>
<protein>
    <submittedName>
        <fullName evidence="1">Uncharacterized protein</fullName>
    </submittedName>
</protein>
<gene>
    <name evidence="1" type="ORF">LCGC14_0736830</name>
</gene>
<reference evidence="1" key="1">
    <citation type="journal article" date="2015" name="Nature">
        <title>Complex archaea that bridge the gap between prokaryotes and eukaryotes.</title>
        <authorList>
            <person name="Spang A."/>
            <person name="Saw J.H."/>
            <person name="Jorgensen S.L."/>
            <person name="Zaremba-Niedzwiedzka K."/>
            <person name="Martijn J."/>
            <person name="Lind A.E."/>
            <person name="van Eijk R."/>
            <person name="Schleper C."/>
            <person name="Guy L."/>
            <person name="Ettema T.J."/>
        </authorList>
    </citation>
    <scope>NUCLEOTIDE SEQUENCE</scope>
</reference>
<evidence type="ECO:0000313" key="1">
    <source>
        <dbReference type="EMBL" id="KKN40091.1"/>
    </source>
</evidence>
<dbReference type="EMBL" id="LAZR01001725">
    <property type="protein sequence ID" value="KKN40091.1"/>
    <property type="molecule type" value="Genomic_DNA"/>
</dbReference>
<proteinExistence type="predicted"/>
<dbReference type="AlphaFoldDB" id="A0A0F9SSU1"/>
<accession>A0A0F9SSU1</accession>
<name>A0A0F9SSU1_9ZZZZ</name>
<comment type="caution">
    <text evidence="1">The sequence shown here is derived from an EMBL/GenBank/DDBJ whole genome shotgun (WGS) entry which is preliminary data.</text>
</comment>
<sequence>MPIQAEYGKSYTPKTTFKMRNTSSEAIIRIKNGFIFFREVRNWTSPIQ</sequence>